<protein>
    <recommendedName>
        <fullName evidence="2">non-specific serine/threonine protein kinase</fullName>
        <ecNumber evidence="2">2.7.11.1</ecNumber>
    </recommendedName>
</protein>
<proteinExistence type="predicted"/>
<gene>
    <name evidence="21" type="primary">VvCHDp001049_1</name>
    <name evidence="21" type="ORF">CK203_045690</name>
</gene>
<dbReference type="InterPro" id="IPR011009">
    <property type="entry name" value="Kinase-like_dom_sf"/>
</dbReference>
<keyword evidence="4" id="KW-0245">EGF-like domain</keyword>
<dbReference type="PROSITE" id="PS00108">
    <property type="entry name" value="PROTEIN_KINASE_ST"/>
    <property type="match status" value="1"/>
</dbReference>
<dbReference type="PANTHER" id="PTHR47974">
    <property type="entry name" value="OS07G0415500 PROTEIN"/>
    <property type="match status" value="1"/>
</dbReference>
<feature type="domain" description="Protein kinase" evidence="20">
    <location>
        <begin position="333"/>
        <end position="611"/>
    </location>
</feature>
<keyword evidence="5" id="KW-0808">Transferase</keyword>
<evidence type="ECO:0000256" key="16">
    <source>
        <dbReference type="ARBA" id="ARBA00047899"/>
    </source>
</evidence>
<evidence type="ECO:0000256" key="8">
    <source>
        <dbReference type="ARBA" id="ARBA00022741"/>
    </source>
</evidence>
<keyword evidence="3" id="KW-0723">Serine/threonine-protein kinase</keyword>
<evidence type="ECO:0000256" key="13">
    <source>
        <dbReference type="ARBA" id="ARBA00023157"/>
    </source>
</evidence>
<keyword evidence="21" id="KW-0430">Lectin</keyword>
<dbReference type="FunFam" id="1.10.510.10:FF:000384">
    <property type="entry name" value="G-type lectin S-receptor-like serine/threonine-protein kinase"/>
    <property type="match status" value="1"/>
</dbReference>
<evidence type="ECO:0000256" key="18">
    <source>
        <dbReference type="PROSITE-ProRule" id="PRU10141"/>
    </source>
</evidence>
<feature type="binding site" evidence="18">
    <location>
        <position position="361"/>
    </location>
    <ligand>
        <name>ATP</name>
        <dbReference type="ChEBI" id="CHEBI:30616"/>
    </ligand>
</feature>
<dbReference type="PROSITE" id="PS50011">
    <property type="entry name" value="PROTEIN_KINASE_DOM"/>
    <property type="match status" value="1"/>
</dbReference>
<evidence type="ECO:0000256" key="17">
    <source>
        <dbReference type="ARBA" id="ARBA00048679"/>
    </source>
</evidence>
<dbReference type="AlphaFoldDB" id="A0A438HQ28"/>
<dbReference type="EMBL" id="QGNW01000192">
    <property type="protein sequence ID" value="RVW86555.1"/>
    <property type="molecule type" value="Genomic_DNA"/>
</dbReference>
<evidence type="ECO:0000259" key="20">
    <source>
        <dbReference type="PROSITE" id="PS50011"/>
    </source>
</evidence>
<feature type="chain" id="PRO_5019259922" description="non-specific serine/threonine protein kinase" evidence="19">
    <location>
        <begin position="23"/>
        <end position="688"/>
    </location>
</feature>
<dbReference type="GO" id="GO:0030246">
    <property type="term" value="F:carbohydrate binding"/>
    <property type="evidence" value="ECO:0007669"/>
    <property type="project" value="UniProtKB-KW"/>
</dbReference>
<sequence>MNLPFLPLCALLLLLLSAFSSADIRPGATLHASHLNDTWTSPNSTFSLRFIAATPTSFSAAITCAHIPIWRAGGASPTVVDSGGSLQFLTSGNLRLVNGSGTILLGVRHRRARRLPCSPRRLRWNNSIVYWNQGLNSSVSSNLTSPSFGIQSLGILTLSDPTLSASVVMAYSSDYAEGSDMLRFVRLDSDGNLRIYSFDRGSRISTVRWAAVKDQCEVFGYCGDLGICSYHDSSPVCSCPSQNFELVDPKDSTKGCKRKEEIENCAGVVTMLELQHAKFLTYPPESPHKWVCGGGAAVETPQVLGSSVPHALLEYASGAPVRFSYKDLRYLTKGFKEKLGAGGFGAVYRGVLANRTIVAVKQLEGIEQGEKQFRMEVATISSTHHLNLVRLIGFCSEGRHRLLVYEFMKNGSLDIFLFPTGGHSGRLLNWESRFSIALGTARGITYLHEECRDCIVHCDIKPENILLDENYSAKVSDFGLAKLINLKDHRYRTLTSVRGTRGYLAPEWLANLPITSKSDVYGYGMVLLEMVSGRRNFEVSAESNGKKFSLWAYEEFEKGNMEGIVDKRLVDREVNMEQAKRAVEVSFWCIQEQPSQRPTMGKVVQMLEGIIEIEKPPAPKAGTEECIGESSRNVSSKVVAVPPSSSSLLEKTGCSSFVSGRTVEKSSLSARNVEIASACLLQSEESET</sequence>
<dbReference type="InterPro" id="IPR000858">
    <property type="entry name" value="S_locus_glycoprot_dom"/>
</dbReference>
<evidence type="ECO:0000256" key="5">
    <source>
        <dbReference type="ARBA" id="ARBA00022679"/>
    </source>
</evidence>
<evidence type="ECO:0000256" key="6">
    <source>
        <dbReference type="ARBA" id="ARBA00022692"/>
    </source>
</evidence>
<dbReference type="InterPro" id="IPR008271">
    <property type="entry name" value="Ser/Thr_kinase_AS"/>
</dbReference>
<dbReference type="GO" id="GO:0004674">
    <property type="term" value="F:protein serine/threonine kinase activity"/>
    <property type="evidence" value="ECO:0007669"/>
    <property type="project" value="UniProtKB-KW"/>
</dbReference>
<dbReference type="Pfam" id="PF00954">
    <property type="entry name" value="S_locus_glycop"/>
    <property type="match status" value="1"/>
</dbReference>
<evidence type="ECO:0000256" key="3">
    <source>
        <dbReference type="ARBA" id="ARBA00022527"/>
    </source>
</evidence>
<comment type="catalytic activity">
    <reaction evidence="17">
        <text>L-seryl-[protein] + ATP = O-phospho-L-seryl-[protein] + ADP + H(+)</text>
        <dbReference type="Rhea" id="RHEA:17989"/>
        <dbReference type="Rhea" id="RHEA-COMP:9863"/>
        <dbReference type="Rhea" id="RHEA-COMP:11604"/>
        <dbReference type="ChEBI" id="CHEBI:15378"/>
        <dbReference type="ChEBI" id="CHEBI:29999"/>
        <dbReference type="ChEBI" id="CHEBI:30616"/>
        <dbReference type="ChEBI" id="CHEBI:83421"/>
        <dbReference type="ChEBI" id="CHEBI:456216"/>
        <dbReference type="EC" id="2.7.11.1"/>
    </reaction>
</comment>
<evidence type="ECO:0000256" key="12">
    <source>
        <dbReference type="ARBA" id="ARBA00023136"/>
    </source>
</evidence>
<keyword evidence="11" id="KW-1133">Transmembrane helix</keyword>
<keyword evidence="14 21" id="KW-0675">Receptor</keyword>
<accession>A0A438HQ28</accession>
<dbReference type="EC" id="2.7.11.1" evidence="2"/>
<comment type="subcellular location">
    <subcellularLocation>
        <location evidence="1">Membrane</location>
        <topology evidence="1">Single-pass type I membrane protein</topology>
    </subcellularLocation>
</comment>
<reference evidence="21 22" key="1">
    <citation type="journal article" date="2018" name="PLoS Genet.">
        <title>Population sequencing reveals clonal diversity and ancestral inbreeding in the grapevine cultivar Chardonnay.</title>
        <authorList>
            <person name="Roach M.J."/>
            <person name="Johnson D.L."/>
            <person name="Bohlmann J."/>
            <person name="van Vuuren H.J."/>
            <person name="Jones S.J."/>
            <person name="Pretorius I.S."/>
            <person name="Schmidt S.A."/>
            <person name="Borneman A.R."/>
        </authorList>
    </citation>
    <scope>NUCLEOTIDE SEQUENCE [LARGE SCALE GENOMIC DNA]</scope>
    <source>
        <strain evidence="22">cv. Chardonnay</strain>
        <tissue evidence="21">Leaf</tissue>
    </source>
</reference>
<evidence type="ECO:0000313" key="21">
    <source>
        <dbReference type="EMBL" id="RVW86555.1"/>
    </source>
</evidence>
<evidence type="ECO:0000256" key="1">
    <source>
        <dbReference type="ARBA" id="ARBA00004479"/>
    </source>
</evidence>
<keyword evidence="8 18" id="KW-0547">Nucleotide-binding</keyword>
<name>A0A438HQ28_VITVI</name>
<dbReference type="SMART" id="SM00220">
    <property type="entry name" value="S_TKc"/>
    <property type="match status" value="1"/>
</dbReference>
<dbReference type="Gene3D" id="3.30.200.20">
    <property type="entry name" value="Phosphorylase Kinase, domain 1"/>
    <property type="match status" value="1"/>
</dbReference>
<dbReference type="GO" id="GO:0048544">
    <property type="term" value="P:recognition of pollen"/>
    <property type="evidence" value="ECO:0007669"/>
    <property type="project" value="InterPro"/>
</dbReference>
<evidence type="ECO:0000256" key="7">
    <source>
        <dbReference type="ARBA" id="ARBA00022729"/>
    </source>
</evidence>
<dbReference type="FunFam" id="3.30.200.20:FF:000059">
    <property type="entry name" value="S-receptor-like serine/threonine-protein kinase"/>
    <property type="match status" value="1"/>
</dbReference>
<keyword evidence="7 19" id="KW-0732">Signal</keyword>
<evidence type="ECO:0000256" key="2">
    <source>
        <dbReference type="ARBA" id="ARBA00012513"/>
    </source>
</evidence>
<comment type="catalytic activity">
    <reaction evidence="16">
        <text>L-threonyl-[protein] + ATP = O-phospho-L-threonyl-[protein] + ADP + H(+)</text>
        <dbReference type="Rhea" id="RHEA:46608"/>
        <dbReference type="Rhea" id="RHEA-COMP:11060"/>
        <dbReference type="Rhea" id="RHEA-COMP:11605"/>
        <dbReference type="ChEBI" id="CHEBI:15378"/>
        <dbReference type="ChEBI" id="CHEBI:30013"/>
        <dbReference type="ChEBI" id="CHEBI:30616"/>
        <dbReference type="ChEBI" id="CHEBI:61977"/>
        <dbReference type="ChEBI" id="CHEBI:456216"/>
        <dbReference type="EC" id="2.7.11.1"/>
    </reaction>
</comment>
<evidence type="ECO:0000256" key="4">
    <source>
        <dbReference type="ARBA" id="ARBA00022536"/>
    </source>
</evidence>
<keyword evidence="15" id="KW-0325">Glycoprotein</keyword>
<dbReference type="GO" id="GO:0016020">
    <property type="term" value="C:membrane"/>
    <property type="evidence" value="ECO:0007669"/>
    <property type="project" value="UniProtKB-SubCell"/>
</dbReference>
<keyword evidence="9 21" id="KW-0418">Kinase</keyword>
<organism evidence="21 22">
    <name type="scientific">Vitis vinifera</name>
    <name type="common">Grape</name>
    <dbReference type="NCBI Taxonomy" id="29760"/>
    <lineage>
        <taxon>Eukaryota</taxon>
        <taxon>Viridiplantae</taxon>
        <taxon>Streptophyta</taxon>
        <taxon>Embryophyta</taxon>
        <taxon>Tracheophyta</taxon>
        <taxon>Spermatophyta</taxon>
        <taxon>Magnoliopsida</taxon>
        <taxon>eudicotyledons</taxon>
        <taxon>Gunneridae</taxon>
        <taxon>Pentapetalae</taxon>
        <taxon>rosids</taxon>
        <taxon>Vitales</taxon>
        <taxon>Vitaceae</taxon>
        <taxon>Viteae</taxon>
        <taxon>Vitis</taxon>
    </lineage>
</organism>
<keyword evidence="12" id="KW-0472">Membrane</keyword>
<keyword evidence="6" id="KW-0812">Transmembrane</keyword>
<evidence type="ECO:0000313" key="22">
    <source>
        <dbReference type="Proteomes" id="UP000288805"/>
    </source>
</evidence>
<dbReference type="SUPFAM" id="SSF56112">
    <property type="entry name" value="Protein kinase-like (PK-like)"/>
    <property type="match status" value="1"/>
</dbReference>
<evidence type="ECO:0000256" key="15">
    <source>
        <dbReference type="ARBA" id="ARBA00023180"/>
    </source>
</evidence>
<dbReference type="InterPro" id="IPR017441">
    <property type="entry name" value="Protein_kinase_ATP_BS"/>
</dbReference>
<dbReference type="Gene3D" id="1.10.510.10">
    <property type="entry name" value="Transferase(Phosphotransferase) domain 1"/>
    <property type="match status" value="1"/>
</dbReference>
<evidence type="ECO:0000256" key="9">
    <source>
        <dbReference type="ARBA" id="ARBA00022777"/>
    </source>
</evidence>
<dbReference type="PANTHER" id="PTHR47974:SF24">
    <property type="entry name" value="RECEPTOR-LIKE SERINE_THREONINE-PROTEIN KINASE"/>
    <property type="match status" value="1"/>
</dbReference>
<evidence type="ECO:0000256" key="11">
    <source>
        <dbReference type="ARBA" id="ARBA00022989"/>
    </source>
</evidence>
<feature type="signal peptide" evidence="19">
    <location>
        <begin position="1"/>
        <end position="22"/>
    </location>
</feature>
<dbReference type="Proteomes" id="UP000288805">
    <property type="component" value="Unassembled WGS sequence"/>
</dbReference>
<keyword evidence="13" id="KW-1015">Disulfide bond</keyword>
<dbReference type="CDD" id="cd14066">
    <property type="entry name" value="STKc_IRAK"/>
    <property type="match status" value="1"/>
</dbReference>
<keyword evidence="10 18" id="KW-0067">ATP-binding</keyword>
<evidence type="ECO:0000256" key="19">
    <source>
        <dbReference type="SAM" id="SignalP"/>
    </source>
</evidence>
<dbReference type="Pfam" id="PF00069">
    <property type="entry name" value="Pkinase"/>
    <property type="match status" value="1"/>
</dbReference>
<evidence type="ECO:0000256" key="14">
    <source>
        <dbReference type="ARBA" id="ARBA00023170"/>
    </source>
</evidence>
<dbReference type="InterPro" id="IPR000719">
    <property type="entry name" value="Prot_kinase_dom"/>
</dbReference>
<comment type="caution">
    <text evidence="21">The sequence shown here is derived from an EMBL/GenBank/DDBJ whole genome shotgun (WGS) entry which is preliminary data.</text>
</comment>
<evidence type="ECO:0000256" key="10">
    <source>
        <dbReference type="ARBA" id="ARBA00022840"/>
    </source>
</evidence>
<dbReference type="GO" id="GO:0005524">
    <property type="term" value="F:ATP binding"/>
    <property type="evidence" value="ECO:0007669"/>
    <property type="project" value="UniProtKB-UniRule"/>
</dbReference>
<dbReference type="PROSITE" id="PS00107">
    <property type="entry name" value="PROTEIN_KINASE_ATP"/>
    <property type="match status" value="1"/>
</dbReference>